<dbReference type="InterPro" id="IPR036291">
    <property type="entry name" value="NAD(P)-bd_dom_sf"/>
</dbReference>
<dbReference type="Proteomes" id="UP000247498">
    <property type="component" value="Unassembled WGS sequence"/>
</dbReference>
<dbReference type="PANTHER" id="PTHR12286">
    <property type="entry name" value="SACCHAROPINE DEHYDROGENASE-LIKE OXIDOREDUCTASE"/>
    <property type="match status" value="1"/>
</dbReference>
<dbReference type="OrthoDB" id="10268090at2759"/>
<dbReference type="InParanoid" id="A0A2V0PKC4"/>
<evidence type="ECO:0000313" key="4">
    <source>
        <dbReference type="Proteomes" id="UP000247498"/>
    </source>
</evidence>
<dbReference type="GO" id="GO:0005811">
    <property type="term" value="C:lipid droplet"/>
    <property type="evidence" value="ECO:0007669"/>
    <property type="project" value="TreeGrafter"/>
</dbReference>
<keyword evidence="4" id="KW-1185">Reference proteome</keyword>
<dbReference type="EMBL" id="BDRX01000122">
    <property type="protein sequence ID" value="GBF98360.1"/>
    <property type="molecule type" value="Genomic_DNA"/>
</dbReference>
<dbReference type="GO" id="GO:0005739">
    <property type="term" value="C:mitochondrion"/>
    <property type="evidence" value="ECO:0007669"/>
    <property type="project" value="TreeGrafter"/>
</dbReference>
<dbReference type="PANTHER" id="PTHR12286:SF5">
    <property type="entry name" value="SACCHAROPINE DEHYDROGENASE-LIKE OXIDOREDUCTASE"/>
    <property type="match status" value="1"/>
</dbReference>
<gene>
    <name evidence="3" type="ORF">Rsub_11254</name>
</gene>
<dbReference type="GO" id="GO:0005886">
    <property type="term" value="C:plasma membrane"/>
    <property type="evidence" value="ECO:0007669"/>
    <property type="project" value="TreeGrafter"/>
</dbReference>
<dbReference type="SUPFAM" id="SSF51735">
    <property type="entry name" value="NAD(P)-binding Rossmann-fold domains"/>
    <property type="match status" value="1"/>
</dbReference>
<dbReference type="Pfam" id="PF03435">
    <property type="entry name" value="Sacchrp_dh_NADP"/>
    <property type="match status" value="1"/>
</dbReference>
<sequence>MQAAGRKFDVVVFGAGGFTGRLVCEHIARDYQGKVRWAMAGRDAAKLEEIKKNLVAINPAVEAVPVIVADAFDSPALSSMAQSTSVIINVAGPYAKYGDKVVKAAVDEGTHYCDITGELNWVKRIIARHHEEAEAKGVKVVNCCGYDSVPFDIGTLVVVDHIRNKLGKGTSQVYGLVEDARGGVSGGTIASALNMMAAEDPADVRASTGDKYYLVPPEAGRGSDRPSGMLPSWNPHTSAWMGPFVMEVVNSRIVHRSNALAPQKYGTDFKYREAISSSLPVASLTATLMLVGGAVMAFGPTRSLATRALPKPGEGPSRETMLNGYWKHAAVGLTEEPEGKEPQVVVAKCSDPQRDGGYWSTSRMLLEAGLCLALDGERLKQAGLRQGGVLTPASAMGLVLADRLRSAGITFDVVKSPALAGAGAPATQ</sequence>
<evidence type="ECO:0000259" key="2">
    <source>
        <dbReference type="Pfam" id="PF03435"/>
    </source>
</evidence>
<feature type="domain" description="Saccharopine dehydrogenase NADP binding" evidence="2">
    <location>
        <begin position="10"/>
        <end position="141"/>
    </location>
</feature>
<proteinExistence type="inferred from homology"/>
<reference evidence="3 4" key="1">
    <citation type="journal article" date="2018" name="Sci. Rep.">
        <title>Raphidocelis subcapitata (=Pseudokirchneriella subcapitata) provides an insight into genome evolution and environmental adaptations in the Sphaeropleales.</title>
        <authorList>
            <person name="Suzuki S."/>
            <person name="Yamaguchi H."/>
            <person name="Nakajima N."/>
            <person name="Kawachi M."/>
        </authorList>
    </citation>
    <scope>NUCLEOTIDE SEQUENCE [LARGE SCALE GENOMIC DNA]</scope>
    <source>
        <strain evidence="3 4">NIES-35</strain>
    </source>
</reference>
<dbReference type="AlphaFoldDB" id="A0A2V0PKC4"/>
<protein>
    <submittedName>
        <fullName evidence="3">Saccharopine dehydrogenase</fullName>
    </submittedName>
</protein>
<dbReference type="InterPro" id="IPR051276">
    <property type="entry name" value="Saccharopine_DH-like_oxidrdct"/>
</dbReference>
<organism evidence="3 4">
    <name type="scientific">Raphidocelis subcapitata</name>
    <dbReference type="NCBI Taxonomy" id="307507"/>
    <lineage>
        <taxon>Eukaryota</taxon>
        <taxon>Viridiplantae</taxon>
        <taxon>Chlorophyta</taxon>
        <taxon>core chlorophytes</taxon>
        <taxon>Chlorophyceae</taxon>
        <taxon>CS clade</taxon>
        <taxon>Sphaeropleales</taxon>
        <taxon>Selenastraceae</taxon>
        <taxon>Raphidocelis</taxon>
    </lineage>
</organism>
<accession>A0A2V0PKC4</accession>
<evidence type="ECO:0000313" key="3">
    <source>
        <dbReference type="EMBL" id="GBF98360.1"/>
    </source>
</evidence>
<dbReference type="InterPro" id="IPR005097">
    <property type="entry name" value="Sacchrp_dh_NADP-bd"/>
</dbReference>
<comment type="similarity">
    <text evidence="1">Belongs to the saccharopine dehydrogenase family.</text>
</comment>
<dbReference type="GO" id="GO:0009247">
    <property type="term" value="P:glycolipid biosynthetic process"/>
    <property type="evidence" value="ECO:0007669"/>
    <property type="project" value="TreeGrafter"/>
</dbReference>
<dbReference type="Gene3D" id="3.40.50.720">
    <property type="entry name" value="NAD(P)-binding Rossmann-like Domain"/>
    <property type="match status" value="1"/>
</dbReference>
<name>A0A2V0PKC4_9CHLO</name>
<comment type="caution">
    <text evidence="3">The sequence shown here is derived from an EMBL/GenBank/DDBJ whole genome shotgun (WGS) entry which is preliminary data.</text>
</comment>
<evidence type="ECO:0000256" key="1">
    <source>
        <dbReference type="ARBA" id="ARBA00038048"/>
    </source>
</evidence>